<feature type="region of interest" description="Disordered" evidence="1">
    <location>
        <begin position="566"/>
        <end position="639"/>
    </location>
</feature>
<feature type="compositionally biased region" description="Pro residues" evidence="1">
    <location>
        <begin position="422"/>
        <end position="443"/>
    </location>
</feature>
<keyword evidence="2" id="KW-0472">Membrane</keyword>
<keyword evidence="2" id="KW-0812">Transmembrane</keyword>
<organism evidence="3 4">
    <name type="scientific">Mycena albidolilacea</name>
    <dbReference type="NCBI Taxonomy" id="1033008"/>
    <lineage>
        <taxon>Eukaryota</taxon>
        <taxon>Fungi</taxon>
        <taxon>Dikarya</taxon>
        <taxon>Basidiomycota</taxon>
        <taxon>Agaricomycotina</taxon>
        <taxon>Agaricomycetes</taxon>
        <taxon>Agaricomycetidae</taxon>
        <taxon>Agaricales</taxon>
        <taxon>Marasmiineae</taxon>
        <taxon>Mycenaceae</taxon>
        <taxon>Mycena</taxon>
    </lineage>
</organism>
<feature type="transmembrane region" description="Helical" evidence="2">
    <location>
        <begin position="57"/>
        <end position="80"/>
    </location>
</feature>
<dbReference type="GO" id="GO:0030041">
    <property type="term" value="P:actin filament polymerization"/>
    <property type="evidence" value="ECO:0007669"/>
    <property type="project" value="TreeGrafter"/>
</dbReference>
<gene>
    <name evidence="3" type="ORF">DFH08DRAFT_1085129</name>
</gene>
<feature type="region of interest" description="Disordered" evidence="1">
    <location>
        <begin position="514"/>
        <end position="544"/>
    </location>
</feature>
<dbReference type="InterPro" id="IPR051412">
    <property type="entry name" value="Formin_Homology_Diaphanous_sf"/>
</dbReference>
<evidence type="ECO:0000256" key="2">
    <source>
        <dbReference type="SAM" id="Phobius"/>
    </source>
</evidence>
<proteinExistence type="predicted"/>
<feature type="compositionally biased region" description="Pro residues" evidence="1">
    <location>
        <begin position="574"/>
        <end position="606"/>
    </location>
</feature>
<keyword evidence="2" id="KW-1133">Transmembrane helix</keyword>
<feature type="region of interest" description="Disordered" evidence="1">
    <location>
        <begin position="419"/>
        <end position="444"/>
    </location>
</feature>
<keyword evidence="4" id="KW-1185">Reference proteome</keyword>
<feature type="compositionally biased region" description="Pro residues" evidence="1">
    <location>
        <begin position="527"/>
        <end position="537"/>
    </location>
</feature>
<feature type="compositionally biased region" description="Basic and acidic residues" evidence="1">
    <location>
        <begin position="15"/>
        <end position="25"/>
    </location>
</feature>
<feature type="transmembrane region" description="Helical" evidence="2">
    <location>
        <begin position="100"/>
        <end position="121"/>
    </location>
</feature>
<name>A0AAD6ZJP4_9AGAR</name>
<dbReference type="AlphaFoldDB" id="A0AAD6ZJP4"/>
<sequence length="639" mass="69779">MSLPHFRSTSSQLHPDSDENVPMRDRDSAESLLHSAVELLKMSREAPKPRRFNSSRALQVLSLVLHLLLVGIHLALLAIWARGLEHRITFSQDNQKSVNFRITAIANTFGAIYAAALVFVTQRLWTRQSLRADQTLTATHDSAAAWTGIGSALSQLWTQRTTSGSDIGVLSVFLYLANILVLHITTPALFSFETFNSTRPFPVATRSLPSLNSFSQVNWSDPDNISTATLNLMQSDYVKGSLYFLPSILGSNTSLGLKDGTLYDVVDINSGVGNVTVDATGFNITCGYLTVINITHSQSTKDRLEYWSMDFREPYPHWLFPTQRGIICPLLSIASPIVNFNYVDFYSTTPIMDSNNYLSEVKLNPPMNTFADPVSSVQFFWCSQSLVNQKAVVDAQTRQILAVELGSCPAVRCRNDEQAVALPPPPSASTYRPPPPLLGPPPSTNKDLLSAISMFQRRAGRCYSYCTAAHLAAPSWPALQRRSLRGLPWAQTSPPPNIAAARRLAALPRLITRAESPPHDTGTAPHRAPPPPPPLPPSYCGNSPLPAPPPPRFVLIFSSRGGLKYAETSEAQSFPPPPPPPAPPPRMSAPPPPRASLGDTPPPAKPQPHAQQRAAPNRCKEIVSTCPNSIPIPDSKLPI</sequence>
<dbReference type="Proteomes" id="UP001218218">
    <property type="component" value="Unassembled WGS sequence"/>
</dbReference>
<dbReference type="PANTHER" id="PTHR45691:SF6">
    <property type="entry name" value="PROTEIN DIAPHANOUS"/>
    <property type="match status" value="1"/>
</dbReference>
<reference evidence="3" key="1">
    <citation type="submission" date="2023-03" db="EMBL/GenBank/DDBJ databases">
        <title>Massive genome expansion in bonnet fungi (Mycena s.s.) driven by repeated elements and novel gene families across ecological guilds.</title>
        <authorList>
            <consortium name="Lawrence Berkeley National Laboratory"/>
            <person name="Harder C.B."/>
            <person name="Miyauchi S."/>
            <person name="Viragh M."/>
            <person name="Kuo A."/>
            <person name="Thoen E."/>
            <person name="Andreopoulos B."/>
            <person name="Lu D."/>
            <person name="Skrede I."/>
            <person name="Drula E."/>
            <person name="Henrissat B."/>
            <person name="Morin E."/>
            <person name="Kohler A."/>
            <person name="Barry K."/>
            <person name="LaButti K."/>
            <person name="Morin E."/>
            <person name="Salamov A."/>
            <person name="Lipzen A."/>
            <person name="Mereny Z."/>
            <person name="Hegedus B."/>
            <person name="Baldrian P."/>
            <person name="Stursova M."/>
            <person name="Weitz H."/>
            <person name="Taylor A."/>
            <person name="Grigoriev I.V."/>
            <person name="Nagy L.G."/>
            <person name="Martin F."/>
            <person name="Kauserud H."/>
        </authorList>
    </citation>
    <scope>NUCLEOTIDE SEQUENCE</scope>
    <source>
        <strain evidence="3">CBHHK002</strain>
    </source>
</reference>
<feature type="compositionally biased region" description="Low complexity" evidence="1">
    <location>
        <begin position="607"/>
        <end position="616"/>
    </location>
</feature>
<feature type="region of interest" description="Disordered" evidence="1">
    <location>
        <begin position="1"/>
        <end position="25"/>
    </location>
</feature>
<dbReference type="EMBL" id="JARIHO010000044">
    <property type="protein sequence ID" value="KAJ7325390.1"/>
    <property type="molecule type" value="Genomic_DNA"/>
</dbReference>
<dbReference type="PANTHER" id="PTHR45691">
    <property type="entry name" value="PROTEIN DIAPHANOUS"/>
    <property type="match status" value="1"/>
</dbReference>
<accession>A0AAD6ZJP4</accession>
<evidence type="ECO:0000313" key="3">
    <source>
        <dbReference type="EMBL" id="KAJ7325390.1"/>
    </source>
</evidence>
<evidence type="ECO:0000313" key="4">
    <source>
        <dbReference type="Proteomes" id="UP001218218"/>
    </source>
</evidence>
<protein>
    <submittedName>
        <fullName evidence="3">Uncharacterized protein</fullName>
    </submittedName>
</protein>
<evidence type="ECO:0000256" key="1">
    <source>
        <dbReference type="SAM" id="MobiDB-lite"/>
    </source>
</evidence>
<comment type="caution">
    <text evidence="3">The sequence shown here is derived from an EMBL/GenBank/DDBJ whole genome shotgun (WGS) entry which is preliminary data.</text>
</comment>
<feature type="transmembrane region" description="Helical" evidence="2">
    <location>
        <begin position="167"/>
        <end position="190"/>
    </location>
</feature>
<dbReference type="GO" id="GO:0005884">
    <property type="term" value="C:actin filament"/>
    <property type="evidence" value="ECO:0007669"/>
    <property type="project" value="TreeGrafter"/>
</dbReference>